<gene>
    <name evidence="2" type="ORF">TVAG_469230</name>
</gene>
<evidence type="ECO:0000313" key="2">
    <source>
        <dbReference type="EMBL" id="EAX87788.1"/>
    </source>
</evidence>
<dbReference type="SMR" id="A2G4X2"/>
<keyword evidence="1" id="KW-0812">Transmembrane</keyword>
<evidence type="ECO:0000313" key="3">
    <source>
        <dbReference type="Proteomes" id="UP000001542"/>
    </source>
</evidence>
<dbReference type="EMBL" id="DS114397">
    <property type="protein sequence ID" value="EAX87788.1"/>
    <property type="molecule type" value="Genomic_DNA"/>
</dbReference>
<dbReference type="AlphaFoldDB" id="A2G4X2"/>
<keyword evidence="1" id="KW-1133">Transmembrane helix</keyword>
<name>A2G4X2_TRIV3</name>
<dbReference type="Proteomes" id="UP000001542">
    <property type="component" value="Unassembled WGS sequence"/>
</dbReference>
<dbReference type="VEuPathDB" id="TrichDB:TVAG_469230"/>
<dbReference type="KEGG" id="tva:4745448"/>
<keyword evidence="1" id="KW-0472">Membrane</keyword>
<dbReference type="VEuPathDB" id="TrichDB:TVAGG3_0433680"/>
<feature type="transmembrane region" description="Helical" evidence="1">
    <location>
        <begin position="462"/>
        <end position="484"/>
    </location>
</feature>
<evidence type="ECO:0000256" key="1">
    <source>
        <dbReference type="SAM" id="Phobius"/>
    </source>
</evidence>
<proteinExistence type="predicted"/>
<protein>
    <submittedName>
        <fullName evidence="2">Uncharacterized protein</fullName>
    </submittedName>
</protein>
<sequence length="508" mass="57951">MSCESIAGADLYITNSSDVNIENYYSDSNANVEYGINNKVQISSDTLSIIHLNMTDKKYDASALIATQRTFSVNFSSFSNFSGRNVIEHYTYPNFYYTKCQFLHIYPKSIFIYTLKRVIILDSQFKDCFLVCVKNSIKLGNCILDETNYSNILQENVTESAFHDEFIHTYCNFVRINKVQAFKDIKNTRIISSINYSQISIENCRFDDISNQYSGVVISINDISKIISINESTFRKIKGDQYSLTSSGAIYVSGYDINYKNSKICCLENSGYFGAFLCIFSDENSKAEVKQTTICSENTKLVSIYAQCQLTVNVNYSNSIGKDNVYILSEQDTDIGESLFCNAVLDVHLLNTFIHCDKFLSISNSGFSNFSIINNNNLSVIAGINSETTDLFNCSIDVSDDIIFVSGINIYMRNCFYTKKPNVFYNITYNQSDNQLVDHVVMPYYDYFPSVEKWFAEKKNNLYLLIPIIFVIVVSTLIFVLIAWRKKQRIAQMEMSISLRANLVNDFG</sequence>
<organism evidence="2 3">
    <name type="scientific">Trichomonas vaginalis (strain ATCC PRA-98 / G3)</name>
    <dbReference type="NCBI Taxonomy" id="412133"/>
    <lineage>
        <taxon>Eukaryota</taxon>
        <taxon>Metamonada</taxon>
        <taxon>Parabasalia</taxon>
        <taxon>Trichomonadida</taxon>
        <taxon>Trichomonadidae</taxon>
        <taxon>Trichomonas</taxon>
    </lineage>
</organism>
<dbReference type="RefSeq" id="XP_001300718.1">
    <property type="nucleotide sequence ID" value="XM_001300717.1"/>
</dbReference>
<reference evidence="2" key="2">
    <citation type="journal article" date="2007" name="Science">
        <title>Draft genome sequence of the sexually transmitted pathogen Trichomonas vaginalis.</title>
        <authorList>
            <person name="Carlton J.M."/>
            <person name="Hirt R.P."/>
            <person name="Silva J.C."/>
            <person name="Delcher A.L."/>
            <person name="Schatz M."/>
            <person name="Zhao Q."/>
            <person name="Wortman J.R."/>
            <person name="Bidwell S.L."/>
            <person name="Alsmark U.C.M."/>
            <person name="Besteiro S."/>
            <person name="Sicheritz-Ponten T."/>
            <person name="Noel C.J."/>
            <person name="Dacks J.B."/>
            <person name="Foster P.G."/>
            <person name="Simillion C."/>
            <person name="Van de Peer Y."/>
            <person name="Miranda-Saavedra D."/>
            <person name="Barton G.J."/>
            <person name="Westrop G.D."/>
            <person name="Mueller S."/>
            <person name="Dessi D."/>
            <person name="Fiori P.L."/>
            <person name="Ren Q."/>
            <person name="Paulsen I."/>
            <person name="Zhang H."/>
            <person name="Bastida-Corcuera F.D."/>
            <person name="Simoes-Barbosa A."/>
            <person name="Brown M.T."/>
            <person name="Hayes R.D."/>
            <person name="Mukherjee M."/>
            <person name="Okumura C.Y."/>
            <person name="Schneider R."/>
            <person name="Smith A.J."/>
            <person name="Vanacova S."/>
            <person name="Villalvazo M."/>
            <person name="Haas B.J."/>
            <person name="Pertea M."/>
            <person name="Feldblyum T.V."/>
            <person name="Utterback T.R."/>
            <person name="Shu C.L."/>
            <person name="Osoegawa K."/>
            <person name="de Jong P.J."/>
            <person name="Hrdy I."/>
            <person name="Horvathova L."/>
            <person name="Zubacova Z."/>
            <person name="Dolezal P."/>
            <person name="Malik S.B."/>
            <person name="Logsdon J.M. Jr."/>
            <person name="Henze K."/>
            <person name="Gupta A."/>
            <person name="Wang C.C."/>
            <person name="Dunne R.L."/>
            <person name="Upcroft J.A."/>
            <person name="Upcroft P."/>
            <person name="White O."/>
            <person name="Salzberg S.L."/>
            <person name="Tang P."/>
            <person name="Chiu C.-H."/>
            <person name="Lee Y.-S."/>
            <person name="Embley T.M."/>
            <person name="Coombs G.H."/>
            <person name="Mottram J.C."/>
            <person name="Tachezy J."/>
            <person name="Fraser-Liggett C.M."/>
            <person name="Johnson P.J."/>
        </authorList>
    </citation>
    <scope>NUCLEOTIDE SEQUENCE [LARGE SCALE GENOMIC DNA]</scope>
    <source>
        <strain evidence="2">G3</strain>
    </source>
</reference>
<reference evidence="2" key="1">
    <citation type="submission" date="2006-10" db="EMBL/GenBank/DDBJ databases">
        <authorList>
            <person name="Amadeo P."/>
            <person name="Zhao Q."/>
            <person name="Wortman J."/>
            <person name="Fraser-Liggett C."/>
            <person name="Carlton J."/>
        </authorList>
    </citation>
    <scope>NUCLEOTIDE SEQUENCE</scope>
    <source>
        <strain evidence="2">G3</strain>
    </source>
</reference>
<keyword evidence="3" id="KW-1185">Reference proteome</keyword>
<accession>A2G4X2</accession>
<dbReference type="InParanoid" id="A2G4X2"/>